<dbReference type="InterPro" id="IPR025411">
    <property type="entry name" value="DUF4136"/>
</dbReference>
<proteinExistence type="predicted"/>
<organism evidence="3 4">
    <name type="scientific">Coraliomargarita akajimensis (strain DSM 45221 / IAM 15411 / JCM 23193 / KCTC 12865 / 04OKA010-24)</name>
    <dbReference type="NCBI Taxonomy" id="583355"/>
    <lineage>
        <taxon>Bacteria</taxon>
        <taxon>Pseudomonadati</taxon>
        <taxon>Verrucomicrobiota</taxon>
        <taxon>Opitutia</taxon>
        <taxon>Puniceicoccales</taxon>
        <taxon>Coraliomargaritaceae</taxon>
        <taxon>Coraliomargarita</taxon>
    </lineage>
</organism>
<dbReference type="EMBL" id="CP001998">
    <property type="protein sequence ID" value="ADE54558.1"/>
    <property type="molecule type" value="Genomic_DNA"/>
</dbReference>
<protein>
    <recommendedName>
        <fullName evidence="2">DUF4136 domain-containing protein</fullName>
    </recommendedName>
</protein>
<keyword evidence="4" id="KW-1185">Reference proteome</keyword>
<evidence type="ECO:0000313" key="3">
    <source>
        <dbReference type="EMBL" id="ADE54558.1"/>
    </source>
</evidence>
<accession>D5EJF9</accession>
<dbReference type="Pfam" id="PF13590">
    <property type="entry name" value="DUF4136"/>
    <property type="match status" value="1"/>
</dbReference>
<reference evidence="3 4" key="1">
    <citation type="journal article" date="2010" name="Stand. Genomic Sci.">
        <title>Complete genome sequence of Coraliomargarita akajimensis type strain (04OKA010-24).</title>
        <authorList>
            <person name="Mavromatis K."/>
            <person name="Abt B."/>
            <person name="Brambilla E."/>
            <person name="Lapidus A."/>
            <person name="Copeland A."/>
            <person name="Deshpande S."/>
            <person name="Nolan M."/>
            <person name="Lucas S."/>
            <person name="Tice H."/>
            <person name="Cheng J.F."/>
            <person name="Han C."/>
            <person name="Detter J.C."/>
            <person name="Woyke T."/>
            <person name="Goodwin L."/>
            <person name="Pitluck S."/>
            <person name="Held B."/>
            <person name="Brettin T."/>
            <person name="Tapia R."/>
            <person name="Ivanova N."/>
            <person name="Mikhailova N."/>
            <person name="Pati A."/>
            <person name="Liolios K."/>
            <person name="Chen A."/>
            <person name="Palaniappan K."/>
            <person name="Land M."/>
            <person name="Hauser L."/>
            <person name="Chang Y.J."/>
            <person name="Jeffries C.D."/>
            <person name="Rohde M."/>
            <person name="Goker M."/>
            <person name="Bristow J."/>
            <person name="Eisen J.A."/>
            <person name="Markowitz V."/>
            <person name="Hugenholtz P."/>
            <person name="Klenk H.P."/>
            <person name="Kyrpides N.C."/>
        </authorList>
    </citation>
    <scope>NUCLEOTIDE SEQUENCE [LARGE SCALE GENOMIC DNA]</scope>
    <source>
        <strain evidence="4">DSM 45221 / IAM 15411 / JCM 23193 / KCTC 12865</strain>
    </source>
</reference>
<dbReference type="Gene3D" id="3.30.160.670">
    <property type="match status" value="1"/>
</dbReference>
<evidence type="ECO:0000313" key="4">
    <source>
        <dbReference type="Proteomes" id="UP000000925"/>
    </source>
</evidence>
<evidence type="ECO:0000259" key="2">
    <source>
        <dbReference type="Pfam" id="PF13590"/>
    </source>
</evidence>
<dbReference type="KEGG" id="caa:Caka_1539"/>
<sequence length="190" mass="20980">MNLRKLFLIFCVTLGTLLLSACKSSTHDQPSGTAAGHDSFVIYKLIPADSLNFANSGDRAHNKVQNLIRNAFTSNGLREKPAAPDLVVSYLIAASSNAGTDELKTIYSNSDYALIRYANEQNVTIVERNVPETYDAGSIIIDIYDVNSKKLIYRNHASRAMSPETPIQERYALAEEAVTQALAEFFNTDR</sequence>
<feature type="domain" description="DUF4136" evidence="2">
    <location>
        <begin position="61"/>
        <end position="185"/>
    </location>
</feature>
<dbReference type="AlphaFoldDB" id="D5EJF9"/>
<dbReference type="Proteomes" id="UP000000925">
    <property type="component" value="Chromosome"/>
</dbReference>
<gene>
    <name evidence="3" type="ordered locus">Caka_1539</name>
</gene>
<feature type="chain" id="PRO_5003071223" description="DUF4136 domain-containing protein" evidence="1">
    <location>
        <begin position="22"/>
        <end position="190"/>
    </location>
</feature>
<dbReference type="PROSITE" id="PS51257">
    <property type="entry name" value="PROKAR_LIPOPROTEIN"/>
    <property type="match status" value="1"/>
</dbReference>
<dbReference type="HOGENOM" id="CLU_1425804_0_0_0"/>
<evidence type="ECO:0000256" key="1">
    <source>
        <dbReference type="SAM" id="SignalP"/>
    </source>
</evidence>
<name>D5EJF9_CORAD</name>
<feature type="signal peptide" evidence="1">
    <location>
        <begin position="1"/>
        <end position="21"/>
    </location>
</feature>
<keyword evidence="1" id="KW-0732">Signal</keyword>
<dbReference type="STRING" id="583355.Caka_1539"/>
<dbReference type="RefSeq" id="WP_013043280.1">
    <property type="nucleotide sequence ID" value="NC_014008.1"/>
</dbReference>